<dbReference type="SUPFAM" id="SSF50182">
    <property type="entry name" value="Sm-like ribonucleoproteins"/>
    <property type="match status" value="1"/>
</dbReference>
<proteinExistence type="inferred from homology"/>
<dbReference type="Gene3D" id="2.30.30.100">
    <property type="match status" value="1"/>
</dbReference>
<dbReference type="SMART" id="SM00651">
    <property type="entry name" value="Sm"/>
    <property type="match status" value="1"/>
</dbReference>
<accession>A0AAV1I025</accession>
<dbReference type="InterPro" id="IPR027141">
    <property type="entry name" value="LSm4/Sm_D1/D3"/>
</dbReference>
<dbReference type="GO" id="GO:0000387">
    <property type="term" value="P:spliceosomal snRNP assembly"/>
    <property type="evidence" value="ECO:0007669"/>
    <property type="project" value="UniProtKB-UniRule"/>
</dbReference>
<dbReference type="Proteomes" id="UP001314263">
    <property type="component" value="Unassembled WGS sequence"/>
</dbReference>
<evidence type="ECO:0000256" key="5">
    <source>
        <dbReference type="ARBA" id="ARBA00023187"/>
    </source>
</evidence>
<evidence type="ECO:0000256" key="3">
    <source>
        <dbReference type="ARBA" id="ARBA00022490"/>
    </source>
</evidence>
<dbReference type="GO" id="GO:0005829">
    <property type="term" value="C:cytosol"/>
    <property type="evidence" value="ECO:0007669"/>
    <property type="project" value="UniProtKB-SubCell"/>
</dbReference>
<name>A0AAV1I025_9CHLO</name>
<dbReference type="PROSITE" id="PS52002">
    <property type="entry name" value="SM"/>
    <property type="match status" value="1"/>
</dbReference>
<evidence type="ECO:0000256" key="4">
    <source>
        <dbReference type="ARBA" id="ARBA00022664"/>
    </source>
</evidence>
<evidence type="ECO:0000313" key="11">
    <source>
        <dbReference type="Proteomes" id="UP001314263"/>
    </source>
</evidence>
<evidence type="ECO:0000313" key="10">
    <source>
        <dbReference type="EMBL" id="CAK0761076.1"/>
    </source>
</evidence>
<dbReference type="AlphaFoldDB" id="A0AAV1I025"/>
<evidence type="ECO:0000256" key="8">
    <source>
        <dbReference type="RuleBase" id="RU365050"/>
    </source>
</evidence>
<keyword evidence="4 8" id="KW-0507">mRNA processing</keyword>
<comment type="subcellular location">
    <subcellularLocation>
        <location evidence="8">Cytoplasm</location>
        <location evidence="8">Cytosol</location>
    </subcellularLocation>
    <subcellularLocation>
        <location evidence="1 8">Nucleus</location>
    </subcellularLocation>
    <text evidence="8">SMN-mediated assembly into core snRNPs occurs in the cytosol before SMN-mediated transport to the nucleus to be included in spliceosomes.</text>
</comment>
<keyword evidence="11" id="KW-1185">Reference proteome</keyword>
<dbReference type="InterPro" id="IPR001163">
    <property type="entry name" value="Sm_dom_euk/arc"/>
</dbReference>
<dbReference type="InterPro" id="IPR010920">
    <property type="entry name" value="LSM_dom_sf"/>
</dbReference>
<evidence type="ECO:0000256" key="6">
    <source>
        <dbReference type="ARBA" id="ARBA00023242"/>
    </source>
</evidence>
<comment type="similarity">
    <text evidence="2 8">Belongs to the snRNP core protein family.</text>
</comment>
<evidence type="ECO:0000256" key="7">
    <source>
        <dbReference type="ARBA" id="ARBA00023274"/>
    </source>
</evidence>
<dbReference type="CDD" id="cd01721">
    <property type="entry name" value="Sm_D3"/>
    <property type="match status" value="1"/>
</dbReference>
<dbReference type="GO" id="GO:0005681">
    <property type="term" value="C:spliceosomal complex"/>
    <property type="evidence" value="ECO:0007669"/>
    <property type="project" value="InterPro"/>
</dbReference>
<gene>
    <name evidence="10" type="primary">SMD3B</name>
    <name evidence="10" type="ORF">CVIRNUC_002826</name>
</gene>
<dbReference type="EMBL" id="CAUYUE010000004">
    <property type="protein sequence ID" value="CAK0761076.1"/>
    <property type="molecule type" value="Genomic_DNA"/>
</dbReference>
<keyword evidence="5 8" id="KW-0508">mRNA splicing</keyword>
<keyword evidence="7 8" id="KW-0687">Ribonucleoprotein</keyword>
<protein>
    <recommendedName>
        <fullName evidence="8">Small nuclear ribonucleoprotein Sm D3</fullName>
        <shortName evidence="8">Sm-D3</shortName>
    </recommendedName>
    <alternativeName>
        <fullName evidence="8">snRNP core protein D3</fullName>
    </alternativeName>
</protein>
<evidence type="ECO:0000256" key="1">
    <source>
        <dbReference type="ARBA" id="ARBA00004123"/>
    </source>
</evidence>
<dbReference type="GO" id="GO:0003723">
    <property type="term" value="F:RNA binding"/>
    <property type="evidence" value="ECO:0007669"/>
    <property type="project" value="InterPro"/>
</dbReference>
<comment type="function">
    <text evidence="8">Core component of the spliceosomal U1, U2, U4 and U5 small nuclear ribonucleoproteins (snRNPs), the building blocks of the spliceosome.</text>
</comment>
<feature type="domain" description="Sm" evidence="9">
    <location>
        <begin position="9"/>
        <end position="81"/>
    </location>
</feature>
<dbReference type="PANTHER" id="PTHR23338">
    <property type="entry name" value="SMALL NUCLEAR RIBONUCLEOPROTEIN SM"/>
    <property type="match status" value="1"/>
</dbReference>
<organism evidence="10 11">
    <name type="scientific">Coccomyxa viridis</name>
    <dbReference type="NCBI Taxonomy" id="1274662"/>
    <lineage>
        <taxon>Eukaryota</taxon>
        <taxon>Viridiplantae</taxon>
        <taxon>Chlorophyta</taxon>
        <taxon>core chlorophytes</taxon>
        <taxon>Trebouxiophyceae</taxon>
        <taxon>Trebouxiophyceae incertae sedis</taxon>
        <taxon>Coccomyxaceae</taxon>
        <taxon>Coccomyxa</taxon>
    </lineage>
</organism>
<keyword evidence="3 8" id="KW-0963">Cytoplasm</keyword>
<reference evidence="10 11" key="1">
    <citation type="submission" date="2023-10" db="EMBL/GenBank/DDBJ databases">
        <authorList>
            <person name="Maclean D."/>
            <person name="Macfadyen A."/>
        </authorList>
    </citation>
    <scope>NUCLEOTIDE SEQUENCE [LARGE SCALE GENOMIC DNA]</scope>
</reference>
<dbReference type="FunFam" id="2.30.30.100:FF:000002">
    <property type="entry name" value="Small nuclear ribonucleoprotein Sm D3"/>
    <property type="match status" value="1"/>
</dbReference>
<evidence type="ECO:0000259" key="9">
    <source>
        <dbReference type="PROSITE" id="PS52002"/>
    </source>
</evidence>
<dbReference type="InterPro" id="IPR034099">
    <property type="entry name" value="SmD3"/>
</dbReference>
<comment type="caution">
    <text evidence="10">The sequence shown here is derived from an EMBL/GenBank/DDBJ whole genome shotgun (WGS) entry which is preliminary data.</text>
</comment>
<dbReference type="Pfam" id="PF01423">
    <property type="entry name" value="LSM"/>
    <property type="match status" value="1"/>
</dbReference>
<sequence length="121" mass="13214">MSSSKGVGIPVKLLHEAEGHVITAELKSGEMYRGELVEAEDSWNVQLKNVTATSKDGRNSHLEHIFVRGSRVRFVIIPDMLKNAPMFKRIDPKYRTKSTPMGVGGRGRAVAARAKAKAGGK</sequence>
<evidence type="ECO:0000256" key="2">
    <source>
        <dbReference type="ARBA" id="ARBA00008146"/>
    </source>
</evidence>
<keyword evidence="6 8" id="KW-0539">Nucleus</keyword>
<dbReference type="InterPro" id="IPR047575">
    <property type="entry name" value="Sm"/>
</dbReference>